<keyword evidence="1" id="KW-0675">Receptor</keyword>
<evidence type="ECO:0000313" key="1">
    <source>
        <dbReference type="EMBL" id="QQP50897.1"/>
    </source>
</evidence>
<gene>
    <name evidence="1" type="ORF">FKW44_012051</name>
</gene>
<sequence>MHYKYRSLLQNIPVRHMIQKIRMGKNELKAQLLRMTEVDLNNYFVFGSVESIQESWDSQMS</sequence>
<organism evidence="1 2">
    <name type="scientific">Caligus rogercresseyi</name>
    <name type="common">Sea louse</name>
    <dbReference type="NCBI Taxonomy" id="217165"/>
    <lineage>
        <taxon>Eukaryota</taxon>
        <taxon>Metazoa</taxon>
        <taxon>Ecdysozoa</taxon>
        <taxon>Arthropoda</taxon>
        <taxon>Crustacea</taxon>
        <taxon>Multicrustacea</taxon>
        <taxon>Hexanauplia</taxon>
        <taxon>Copepoda</taxon>
        <taxon>Siphonostomatoida</taxon>
        <taxon>Caligidae</taxon>
        <taxon>Caligus</taxon>
    </lineage>
</organism>
<proteinExistence type="predicted"/>
<dbReference type="EMBL" id="CP045896">
    <property type="protein sequence ID" value="QQP50897.1"/>
    <property type="molecule type" value="Genomic_DNA"/>
</dbReference>
<evidence type="ECO:0000313" key="2">
    <source>
        <dbReference type="Proteomes" id="UP000595437"/>
    </source>
</evidence>
<protein>
    <submittedName>
        <fullName evidence="1">Ionotropic glutamate receptor 25a</fullName>
    </submittedName>
</protein>
<keyword evidence="2" id="KW-1185">Reference proteome</keyword>
<dbReference type="OrthoDB" id="5984008at2759"/>
<dbReference type="Proteomes" id="UP000595437">
    <property type="component" value="Chromosome 7"/>
</dbReference>
<dbReference type="AlphaFoldDB" id="A0A7T8HIV2"/>
<name>A0A7T8HIV2_CALRO</name>
<accession>A0A7T8HIV2</accession>
<reference evidence="2" key="1">
    <citation type="submission" date="2021-01" db="EMBL/GenBank/DDBJ databases">
        <title>Caligus Genome Assembly.</title>
        <authorList>
            <person name="Gallardo-Escarate C."/>
        </authorList>
    </citation>
    <scope>NUCLEOTIDE SEQUENCE [LARGE SCALE GENOMIC DNA]</scope>
</reference>